<feature type="transmembrane region" description="Helical" evidence="6">
    <location>
        <begin position="59"/>
        <end position="82"/>
    </location>
</feature>
<protein>
    <submittedName>
        <fullName evidence="8">Osmoprotectant transport system permease protein</fullName>
    </submittedName>
</protein>
<dbReference type="InterPro" id="IPR000515">
    <property type="entry name" value="MetI-like"/>
</dbReference>
<comment type="similarity">
    <text evidence="6">Belongs to the binding-protein-dependent transport system permease family.</text>
</comment>
<feature type="transmembrane region" description="Helical" evidence="6">
    <location>
        <begin position="94"/>
        <end position="118"/>
    </location>
</feature>
<dbReference type="PANTHER" id="PTHR30177">
    <property type="entry name" value="GLYCINE BETAINE/L-PROLINE TRANSPORT SYSTEM PERMEASE PROTEIN PROW"/>
    <property type="match status" value="1"/>
</dbReference>
<feature type="domain" description="ABC transmembrane type-1" evidence="7">
    <location>
        <begin position="26"/>
        <end position="212"/>
    </location>
</feature>
<evidence type="ECO:0000256" key="2">
    <source>
        <dbReference type="ARBA" id="ARBA00022448"/>
    </source>
</evidence>
<feature type="transmembrane region" description="Helical" evidence="6">
    <location>
        <begin position="195"/>
        <end position="215"/>
    </location>
</feature>
<dbReference type="CDD" id="cd06261">
    <property type="entry name" value="TM_PBP2"/>
    <property type="match status" value="1"/>
</dbReference>
<feature type="transmembrane region" description="Helical" evidence="6">
    <location>
        <begin position="163"/>
        <end position="183"/>
    </location>
</feature>
<dbReference type="Pfam" id="PF00528">
    <property type="entry name" value="BPD_transp_1"/>
    <property type="match status" value="1"/>
</dbReference>
<dbReference type="GO" id="GO:0005886">
    <property type="term" value="C:plasma membrane"/>
    <property type="evidence" value="ECO:0007669"/>
    <property type="project" value="UniProtKB-SubCell"/>
</dbReference>
<gene>
    <name evidence="8" type="ORF">SAMN05445756_1358</name>
</gene>
<dbReference type="Proteomes" id="UP000198122">
    <property type="component" value="Unassembled WGS sequence"/>
</dbReference>
<evidence type="ECO:0000256" key="3">
    <source>
        <dbReference type="ARBA" id="ARBA00022692"/>
    </source>
</evidence>
<dbReference type="OrthoDB" id="5244012at2"/>
<evidence type="ECO:0000256" key="6">
    <source>
        <dbReference type="RuleBase" id="RU363032"/>
    </source>
</evidence>
<dbReference type="EMBL" id="FYEZ01000001">
    <property type="protein sequence ID" value="SNC65546.1"/>
    <property type="molecule type" value="Genomic_DNA"/>
</dbReference>
<feature type="transmembrane region" description="Helical" evidence="6">
    <location>
        <begin position="30"/>
        <end position="52"/>
    </location>
</feature>
<dbReference type="GO" id="GO:0055085">
    <property type="term" value="P:transmembrane transport"/>
    <property type="evidence" value="ECO:0007669"/>
    <property type="project" value="InterPro"/>
</dbReference>
<evidence type="ECO:0000256" key="5">
    <source>
        <dbReference type="ARBA" id="ARBA00023136"/>
    </source>
</evidence>
<evidence type="ECO:0000313" key="9">
    <source>
        <dbReference type="Proteomes" id="UP000198122"/>
    </source>
</evidence>
<dbReference type="InterPro" id="IPR051204">
    <property type="entry name" value="ABC_transp_perm/SBD"/>
</dbReference>
<dbReference type="AlphaFoldDB" id="A0A212TI89"/>
<proteinExistence type="inferred from homology"/>
<dbReference type="Gene3D" id="1.10.3720.10">
    <property type="entry name" value="MetI-like"/>
    <property type="match status" value="1"/>
</dbReference>
<evidence type="ECO:0000259" key="7">
    <source>
        <dbReference type="PROSITE" id="PS50928"/>
    </source>
</evidence>
<dbReference type="RefSeq" id="WP_088818205.1">
    <property type="nucleotide sequence ID" value="NZ_FYEZ01000001.1"/>
</dbReference>
<feature type="transmembrane region" description="Helical" evidence="6">
    <location>
        <begin position="139"/>
        <end position="157"/>
    </location>
</feature>
<keyword evidence="5 6" id="KW-0472">Membrane</keyword>
<keyword evidence="3 6" id="KW-0812">Transmembrane</keyword>
<sequence length="230" mass="23767">MIVGEIVAWLTDPASWQGEDGIWMQVLRHLAYSFAALALACLVAVPLGLWIGHTGKGSVVVVNLAGALRALPSLGLLLLGWVLLAPHLPGDAAFVVPSLIVLAVLAIPPVLSGVYSGIAEVDPAARDAAKGMGMTGMQVLRRVEIPVALPLILSGVRSGLLQIIATATIAAYVSLGGLGRYLIDGLAARDYTQMAGGALLVAGLALLMELVFTLVQKLVVSPGLADQEAR</sequence>
<dbReference type="InterPro" id="IPR035906">
    <property type="entry name" value="MetI-like_sf"/>
</dbReference>
<dbReference type="SUPFAM" id="SSF161098">
    <property type="entry name" value="MetI-like"/>
    <property type="match status" value="1"/>
</dbReference>
<evidence type="ECO:0000313" key="8">
    <source>
        <dbReference type="EMBL" id="SNC65546.1"/>
    </source>
</evidence>
<keyword evidence="4 6" id="KW-1133">Transmembrane helix</keyword>
<keyword evidence="2 6" id="KW-0813">Transport</keyword>
<accession>A0A212TI89</accession>
<organism evidence="8 9">
    <name type="scientific">Kytococcus aerolatus</name>
    <dbReference type="NCBI Taxonomy" id="592308"/>
    <lineage>
        <taxon>Bacteria</taxon>
        <taxon>Bacillati</taxon>
        <taxon>Actinomycetota</taxon>
        <taxon>Actinomycetes</taxon>
        <taxon>Micrococcales</taxon>
        <taxon>Kytococcaceae</taxon>
        <taxon>Kytococcus</taxon>
    </lineage>
</organism>
<name>A0A212TI89_9MICO</name>
<keyword evidence="9" id="KW-1185">Reference proteome</keyword>
<evidence type="ECO:0000256" key="1">
    <source>
        <dbReference type="ARBA" id="ARBA00004141"/>
    </source>
</evidence>
<dbReference type="PROSITE" id="PS50928">
    <property type="entry name" value="ABC_TM1"/>
    <property type="match status" value="1"/>
</dbReference>
<dbReference type="GO" id="GO:0031460">
    <property type="term" value="P:glycine betaine transport"/>
    <property type="evidence" value="ECO:0007669"/>
    <property type="project" value="TreeGrafter"/>
</dbReference>
<reference evidence="8 9" key="1">
    <citation type="submission" date="2017-06" db="EMBL/GenBank/DDBJ databases">
        <authorList>
            <person name="Kim H.J."/>
            <person name="Triplett B.A."/>
        </authorList>
    </citation>
    <scope>NUCLEOTIDE SEQUENCE [LARGE SCALE GENOMIC DNA]</scope>
    <source>
        <strain evidence="8 9">DSM 22179</strain>
    </source>
</reference>
<evidence type="ECO:0000256" key="4">
    <source>
        <dbReference type="ARBA" id="ARBA00022989"/>
    </source>
</evidence>
<comment type="subcellular location">
    <subcellularLocation>
        <location evidence="6">Cell membrane</location>
        <topology evidence="6">Multi-pass membrane protein</topology>
    </subcellularLocation>
    <subcellularLocation>
        <location evidence="1">Membrane</location>
        <topology evidence="1">Multi-pass membrane protein</topology>
    </subcellularLocation>
</comment>
<dbReference type="PANTHER" id="PTHR30177:SF33">
    <property type="entry name" value="POSSIBLE OSMOPROTECTANT (GLYCINE BETAINE_CARNITINE_CHOLINE_L-PROLINE) TRANSPORT INTEGRAL MEMBRANE PROTEIN ABC TRANSPORTER PROZ"/>
    <property type="match status" value="1"/>
</dbReference>